<organism evidence="1 2">
    <name type="scientific">candidate division WWE3 bacterium</name>
    <dbReference type="NCBI Taxonomy" id="2053526"/>
    <lineage>
        <taxon>Bacteria</taxon>
        <taxon>Katanobacteria</taxon>
    </lineage>
</organism>
<evidence type="ECO:0000313" key="1">
    <source>
        <dbReference type="EMBL" id="NMB91851.1"/>
    </source>
</evidence>
<reference evidence="1 2" key="1">
    <citation type="journal article" date="2020" name="Biotechnol. Biofuels">
        <title>New insights from the biogas microbiome by comprehensive genome-resolved metagenomics of nearly 1600 species originating from multiple anaerobic digesters.</title>
        <authorList>
            <person name="Campanaro S."/>
            <person name="Treu L."/>
            <person name="Rodriguez-R L.M."/>
            <person name="Kovalovszki A."/>
            <person name="Ziels R.M."/>
            <person name="Maus I."/>
            <person name="Zhu X."/>
            <person name="Kougias P.G."/>
            <person name="Basile A."/>
            <person name="Luo G."/>
            <person name="Schluter A."/>
            <person name="Konstantinidis K.T."/>
            <person name="Angelidaki I."/>
        </authorList>
    </citation>
    <scope>NUCLEOTIDE SEQUENCE [LARGE SCALE GENOMIC DNA]</scope>
    <source>
        <strain evidence="1">AS27yjCOA_202</strain>
    </source>
</reference>
<gene>
    <name evidence="1" type="ORF">GYA37_03330</name>
</gene>
<dbReference type="AlphaFoldDB" id="A0A7X9HSV3"/>
<dbReference type="EMBL" id="JAAZNV010000011">
    <property type="protein sequence ID" value="NMB91851.1"/>
    <property type="molecule type" value="Genomic_DNA"/>
</dbReference>
<protein>
    <recommendedName>
        <fullName evidence="3">DUF86 domain-containing protein</fullName>
    </recommendedName>
</protein>
<accession>A0A7X9HSV3</accession>
<comment type="caution">
    <text evidence="1">The sequence shown here is derived from an EMBL/GenBank/DDBJ whole genome shotgun (WGS) entry which is preliminary data.</text>
</comment>
<evidence type="ECO:0000313" key="2">
    <source>
        <dbReference type="Proteomes" id="UP000590542"/>
    </source>
</evidence>
<sequence length="127" mass="14731">MFLDFIFKKNTKRKSLSVHTVENIKRDWKNIDVLLSQKRPSQLRQALIIADKSLDNALGDIVGESTMGERLKKSKDLFDKNLYNKIWEAHKIRNSLVHESGFEPPYFVVIKSVNNLKEALYTLGIKL</sequence>
<name>A0A7X9HSV3_UNCKA</name>
<dbReference type="Proteomes" id="UP000590542">
    <property type="component" value="Unassembled WGS sequence"/>
</dbReference>
<evidence type="ECO:0008006" key="3">
    <source>
        <dbReference type="Google" id="ProtNLM"/>
    </source>
</evidence>
<proteinExistence type="predicted"/>